<keyword evidence="5 16" id="KW-0808">Transferase</keyword>
<organism evidence="16 17">
    <name type="scientific">Salipiger profundus</name>
    <dbReference type="NCBI Taxonomy" id="1229727"/>
    <lineage>
        <taxon>Bacteria</taxon>
        <taxon>Pseudomonadati</taxon>
        <taxon>Pseudomonadota</taxon>
        <taxon>Alphaproteobacteria</taxon>
        <taxon>Rhodobacterales</taxon>
        <taxon>Roseobacteraceae</taxon>
        <taxon>Salipiger</taxon>
    </lineage>
</organism>
<sequence length="453" mass="48469">MTSIRGRLLIILLVATSAIWLSAVLWIQHSTRQEVIHVLDRRLEESARMVASLIGDGMSVEDARRAVTSELAPQDHYGLRRQLSCQIWGLDGTLIGESEGAPEGRLAEGAAGFSENTVEGEVWRVYTLVEPDAGFRVMVGDAQAMRDHLVQGVTLSLLVPMSLMLPVLAGLIWLIVGRGLTPLDRLGATLSARAARDLSPIDDTRAPRELRPMVAALNGLLRRVGRARERERNFTAFAAHELKTPLAGLQTQAEIASMAPDEATRARALEQISQGVKRTDRMVKQLLDMAAIEQGGTAPDTAPRDGAGILAAVAEDLAPLAERRGVSLRLAAPEGLWPTCHATLLQAALRNLVENAVQASPEGAEVEAGLRRDGAEAVFHVADRGPGIPEAERPHVTERFFRGGNSGRTSGSGLGLAIVAAAMERMGGDFAIRPRPGGGEVAELRLPADFPAS</sequence>
<dbReference type="PRINTS" id="PR00344">
    <property type="entry name" value="BCTRLSENSOR"/>
</dbReference>
<keyword evidence="10 13" id="KW-1133">Transmembrane helix</keyword>
<evidence type="ECO:0000259" key="15">
    <source>
        <dbReference type="PROSITE" id="PS50885"/>
    </source>
</evidence>
<evidence type="ECO:0000256" key="13">
    <source>
        <dbReference type="SAM" id="Phobius"/>
    </source>
</evidence>
<evidence type="ECO:0000256" key="7">
    <source>
        <dbReference type="ARBA" id="ARBA00022741"/>
    </source>
</evidence>
<evidence type="ECO:0000256" key="9">
    <source>
        <dbReference type="ARBA" id="ARBA00022840"/>
    </source>
</evidence>
<dbReference type="AlphaFoldDB" id="A0A1U7D4Q7"/>
<dbReference type="PROSITE" id="PS50109">
    <property type="entry name" value="HIS_KIN"/>
    <property type="match status" value="1"/>
</dbReference>
<dbReference type="SMART" id="SM00388">
    <property type="entry name" value="HisKA"/>
    <property type="match status" value="1"/>
</dbReference>
<dbReference type="STRING" id="1229727.Ga0080559_TMP2306"/>
<dbReference type="SUPFAM" id="SSF55874">
    <property type="entry name" value="ATPase domain of HSP90 chaperone/DNA topoisomerase II/histidine kinase"/>
    <property type="match status" value="1"/>
</dbReference>
<dbReference type="Pfam" id="PF02518">
    <property type="entry name" value="HATPase_c"/>
    <property type="match status" value="1"/>
</dbReference>
<dbReference type="GO" id="GO:0005886">
    <property type="term" value="C:plasma membrane"/>
    <property type="evidence" value="ECO:0007669"/>
    <property type="project" value="TreeGrafter"/>
</dbReference>
<dbReference type="Pfam" id="PF00512">
    <property type="entry name" value="HisKA"/>
    <property type="match status" value="1"/>
</dbReference>
<dbReference type="InterPro" id="IPR003661">
    <property type="entry name" value="HisK_dim/P_dom"/>
</dbReference>
<dbReference type="InterPro" id="IPR004358">
    <property type="entry name" value="Sig_transdc_His_kin-like_C"/>
</dbReference>
<evidence type="ECO:0000256" key="6">
    <source>
        <dbReference type="ARBA" id="ARBA00022692"/>
    </source>
</evidence>
<dbReference type="InterPro" id="IPR036097">
    <property type="entry name" value="HisK_dim/P_sf"/>
</dbReference>
<accession>A0A1U7D4Q7</accession>
<dbReference type="PROSITE" id="PS50885">
    <property type="entry name" value="HAMP"/>
    <property type="match status" value="1"/>
</dbReference>
<dbReference type="InterPro" id="IPR013727">
    <property type="entry name" value="2CSK_N"/>
</dbReference>
<name>A0A1U7D4Q7_9RHOB</name>
<dbReference type="SMART" id="SM00387">
    <property type="entry name" value="HATPase_c"/>
    <property type="match status" value="1"/>
</dbReference>
<dbReference type="Gene3D" id="1.10.287.130">
    <property type="match status" value="1"/>
</dbReference>
<reference evidence="16 17" key="1">
    <citation type="submission" date="2016-03" db="EMBL/GenBank/DDBJ databases">
        <title>Deep-sea bacteria in the southern Pacific.</title>
        <authorList>
            <person name="Tang K."/>
        </authorList>
    </citation>
    <scope>NUCLEOTIDE SEQUENCE [LARGE SCALE GENOMIC DNA]</scope>
    <source>
        <strain evidence="16 17">JLT2016</strain>
    </source>
</reference>
<dbReference type="CDD" id="cd00075">
    <property type="entry name" value="HATPase"/>
    <property type="match status" value="1"/>
</dbReference>
<evidence type="ECO:0000259" key="14">
    <source>
        <dbReference type="PROSITE" id="PS50109"/>
    </source>
</evidence>
<keyword evidence="17" id="KW-1185">Reference proteome</keyword>
<dbReference type="Gene3D" id="3.30.565.10">
    <property type="entry name" value="Histidine kinase-like ATPase, C-terminal domain"/>
    <property type="match status" value="1"/>
</dbReference>
<dbReference type="Pfam" id="PF08521">
    <property type="entry name" value="2CSK_N"/>
    <property type="match status" value="1"/>
</dbReference>
<evidence type="ECO:0000256" key="3">
    <source>
        <dbReference type="ARBA" id="ARBA00012438"/>
    </source>
</evidence>
<evidence type="ECO:0000256" key="11">
    <source>
        <dbReference type="ARBA" id="ARBA00023012"/>
    </source>
</evidence>
<feature type="transmembrane region" description="Helical" evidence="13">
    <location>
        <begin position="6"/>
        <end position="27"/>
    </location>
</feature>
<keyword evidence="4" id="KW-0597">Phosphoprotein</keyword>
<dbReference type="InterPro" id="IPR036890">
    <property type="entry name" value="HATPase_C_sf"/>
</dbReference>
<dbReference type="GO" id="GO:0000155">
    <property type="term" value="F:phosphorelay sensor kinase activity"/>
    <property type="evidence" value="ECO:0007669"/>
    <property type="project" value="InterPro"/>
</dbReference>
<evidence type="ECO:0000313" key="17">
    <source>
        <dbReference type="Proteomes" id="UP000186559"/>
    </source>
</evidence>
<dbReference type="EC" id="2.7.13.3" evidence="3"/>
<comment type="catalytic activity">
    <reaction evidence="1">
        <text>ATP + protein L-histidine = ADP + protein N-phospho-L-histidine.</text>
        <dbReference type="EC" id="2.7.13.3"/>
    </reaction>
</comment>
<feature type="domain" description="Histidine kinase" evidence="14">
    <location>
        <begin position="237"/>
        <end position="450"/>
    </location>
</feature>
<evidence type="ECO:0000256" key="8">
    <source>
        <dbReference type="ARBA" id="ARBA00022777"/>
    </source>
</evidence>
<dbReference type="InterPro" id="IPR003594">
    <property type="entry name" value="HATPase_dom"/>
</dbReference>
<keyword evidence="7" id="KW-0547">Nucleotide-binding</keyword>
<feature type="domain" description="HAMP" evidence="15">
    <location>
        <begin position="177"/>
        <end position="229"/>
    </location>
</feature>
<comment type="subcellular location">
    <subcellularLocation>
        <location evidence="2">Membrane</location>
        <topology evidence="2">Multi-pass membrane protein</topology>
    </subcellularLocation>
</comment>
<keyword evidence="9" id="KW-0067">ATP-binding</keyword>
<feature type="transmembrane region" description="Helical" evidence="13">
    <location>
        <begin position="155"/>
        <end position="176"/>
    </location>
</feature>
<gene>
    <name evidence="16" type="ORF">Ga0080559_TMP2306</name>
</gene>
<evidence type="ECO:0000256" key="2">
    <source>
        <dbReference type="ARBA" id="ARBA00004141"/>
    </source>
</evidence>
<evidence type="ECO:0000256" key="10">
    <source>
        <dbReference type="ARBA" id="ARBA00022989"/>
    </source>
</evidence>
<keyword evidence="8 16" id="KW-0418">Kinase</keyword>
<dbReference type="EMBL" id="CP014796">
    <property type="protein sequence ID" value="APX23102.1"/>
    <property type="molecule type" value="Genomic_DNA"/>
</dbReference>
<dbReference type="Proteomes" id="UP000186559">
    <property type="component" value="Chromosome"/>
</dbReference>
<dbReference type="KEGG" id="tpro:Ga0080559_TMP2306"/>
<keyword evidence="11" id="KW-0902">Two-component regulatory system</keyword>
<dbReference type="InterPro" id="IPR050428">
    <property type="entry name" value="TCS_sensor_his_kinase"/>
</dbReference>
<dbReference type="GO" id="GO:0005524">
    <property type="term" value="F:ATP binding"/>
    <property type="evidence" value="ECO:0007669"/>
    <property type="project" value="UniProtKB-KW"/>
</dbReference>
<evidence type="ECO:0000256" key="1">
    <source>
        <dbReference type="ARBA" id="ARBA00000085"/>
    </source>
</evidence>
<dbReference type="PANTHER" id="PTHR45436:SF14">
    <property type="entry name" value="SENSOR PROTEIN QSEC"/>
    <property type="match status" value="1"/>
</dbReference>
<protein>
    <recommendedName>
        <fullName evidence="3">histidine kinase</fullName>
        <ecNumber evidence="3">2.7.13.3</ecNumber>
    </recommendedName>
</protein>
<keyword evidence="6 13" id="KW-0812">Transmembrane</keyword>
<dbReference type="CDD" id="cd00082">
    <property type="entry name" value="HisKA"/>
    <property type="match status" value="1"/>
</dbReference>
<dbReference type="InterPro" id="IPR005467">
    <property type="entry name" value="His_kinase_dom"/>
</dbReference>
<evidence type="ECO:0000256" key="12">
    <source>
        <dbReference type="ARBA" id="ARBA00023136"/>
    </source>
</evidence>
<keyword evidence="12 13" id="KW-0472">Membrane</keyword>
<dbReference type="InterPro" id="IPR003660">
    <property type="entry name" value="HAMP_dom"/>
</dbReference>
<evidence type="ECO:0000256" key="5">
    <source>
        <dbReference type="ARBA" id="ARBA00022679"/>
    </source>
</evidence>
<dbReference type="RefSeq" id="WP_076623249.1">
    <property type="nucleotide sequence ID" value="NZ_BMEW01000005.1"/>
</dbReference>
<evidence type="ECO:0000313" key="16">
    <source>
        <dbReference type="EMBL" id="APX23102.1"/>
    </source>
</evidence>
<evidence type="ECO:0000256" key="4">
    <source>
        <dbReference type="ARBA" id="ARBA00022553"/>
    </source>
</evidence>
<proteinExistence type="predicted"/>
<dbReference type="PANTHER" id="PTHR45436">
    <property type="entry name" value="SENSOR HISTIDINE KINASE YKOH"/>
    <property type="match status" value="1"/>
</dbReference>
<dbReference type="SUPFAM" id="SSF47384">
    <property type="entry name" value="Homodimeric domain of signal transducing histidine kinase"/>
    <property type="match status" value="1"/>
</dbReference>